<evidence type="ECO:0000313" key="3">
    <source>
        <dbReference type="Proteomes" id="UP001239994"/>
    </source>
</evidence>
<accession>A0AAD9E517</accession>
<dbReference type="AlphaFoldDB" id="A0AAD9E517"/>
<gene>
    <name evidence="2" type="ORF">P4O66_003576</name>
</gene>
<feature type="region of interest" description="Disordered" evidence="1">
    <location>
        <begin position="1"/>
        <end position="50"/>
    </location>
</feature>
<evidence type="ECO:0000313" key="2">
    <source>
        <dbReference type="EMBL" id="KAK1804724.1"/>
    </source>
</evidence>
<keyword evidence="3" id="KW-1185">Reference proteome</keyword>
<dbReference type="EMBL" id="JAROKS010000003">
    <property type="protein sequence ID" value="KAK1804724.1"/>
    <property type="molecule type" value="Genomic_DNA"/>
</dbReference>
<evidence type="ECO:0000256" key="1">
    <source>
        <dbReference type="SAM" id="MobiDB-lite"/>
    </source>
</evidence>
<protein>
    <submittedName>
        <fullName evidence="2">Uncharacterized protein</fullName>
    </submittedName>
</protein>
<organism evidence="2 3">
    <name type="scientific">Electrophorus voltai</name>
    <dbReference type="NCBI Taxonomy" id="2609070"/>
    <lineage>
        <taxon>Eukaryota</taxon>
        <taxon>Metazoa</taxon>
        <taxon>Chordata</taxon>
        <taxon>Craniata</taxon>
        <taxon>Vertebrata</taxon>
        <taxon>Euteleostomi</taxon>
        <taxon>Actinopterygii</taxon>
        <taxon>Neopterygii</taxon>
        <taxon>Teleostei</taxon>
        <taxon>Ostariophysi</taxon>
        <taxon>Gymnotiformes</taxon>
        <taxon>Gymnotoidei</taxon>
        <taxon>Gymnotidae</taxon>
        <taxon>Electrophorus</taxon>
    </lineage>
</organism>
<name>A0AAD9E517_9TELE</name>
<feature type="compositionally biased region" description="Basic and acidic residues" evidence="1">
    <location>
        <begin position="41"/>
        <end position="50"/>
    </location>
</feature>
<proteinExistence type="predicted"/>
<dbReference type="Proteomes" id="UP001239994">
    <property type="component" value="Unassembled WGS sequence"/>
</dbReference>
<comment type="caution">
    <text evidence="2">The sequence shown here is derived from an EMBL/GenBank/DDBJ whole genome shotgun (WGS) entry which is preliminary data.</text>
</comment>
<sequence>MEVEEGLYGDPPLVSDTQSADYQSDKPLASKAVPNAPPRTRRSEASKLPRVTFREIKGSIFAPGQK</sequence>
<reference evidence="2" key="1">
    <citation type="submission" date="2023-03" db="EMBL/GenBank/DDBJ databases">
        <title>Electrophorus voltai genome.</title>
        <authorList>
            <person name="Bian C."/>
        </authorList>
    </citation>
    <scope>NUCLEOTIDE SEQUENCE</scope>
    <source>
        <strain evidence="2">CB-2022</strain>
        <tissue evidence="2">Muscle</tissue>
    </source>
</reference>